<protein>
    <submittedName>
        <fullName evidence="2">Phage putative head morphogenesis protein, SPP1 gp7 family</fullName>
    </submittedName>
</protein>
<accession>A0A0V8HMD6</accession>
<dbReference type="EMBL" id="FMAU01000001">
    <property type="protein sequence ID" value="SCB87566.1"/>
    <property type="molecule type" value="Genomic_DNA"/>
</dbReference>
<feature type="domain" description="Phage head morphogenesis" evidence="1">
    <location>
        <begin position="192"/>
        <end position="294"/>
    </location>
</feature>
<dbReference type="NCBIfam" id="TIGR01641">
    <property type="entry name" value="phageSPP1_gp7"/>
    <property type="match status" value="1"/>
</dbReference>
<dbReference type="AlphaFoldDB" id="A0A0V8HMD6"/>
<evidence type="ECO:0000259" key="1">
    <source>
        <dbReference type="Pfam" id="PF04233"/>
    </source>
</evidence>
<name>A0A0V8HMD6_9BACI</name>
<proteinExistence type="predicted"/>
<evidence type="ECO:0000313" key="3">
    <source>
        <dbReference type="Proteomes" id="UP000181997"/>
    </source>
</evidence>
<dbReference type="RefSeq" id="WP_058297755.1">
    <property type="nucleotide sequence ID" value="NZ_FMAU01000001.1"/>
</dbReference>
<gene>
    <name evidence="2" type="ORF">GA0061094_1092</name>
</gene>
<keyword evidence="3" id="KW-1185">Reference proteome</keyword>
<organism evidence="2 3">
    <name type="scientific">[Bacillus] enclensis</name>
    <dbReference type="NCBI Taxonomy" id="1402860"/>
    <lineage>
        <taxon>Bacteria</taxon>
        <taxon>Bacillati</taxon>
        <taxon>Bacillota</taxon>
        <taxon>Bacilli</taxon>
        <taxon>Bacillales</taxon>
        <taxon>Bacillaceae</taxon>
        <taxon>Rossellomorea</taxon>
    </lineage>
</organism>
<evidence type="ECO:0000313" key="2">
    <source>
        <dbReference type="EMBL" id="SCB87566.1"/>
    </source>
</evidence>
<reference evidence="3" key="1">
    <citation type="submission" date="2016-08" db="EMBL/GenBank/DDBJ databases">
        <authorList>
            <person name="Varghese N."/>
            <person name="Submissions Spin"/>
        </authorList>
    </citation>
    <scope>NUCLEOTIDE SEQUENCE [LARGE SCALE GENOMIC DNA]</scope>
    <source>
        <strain evidence="3">SGD-1123</strain>
    </source>
</reference>
<dbReference type="Proteomes" id="UP000181997">
    <property type="component" value="Unassembled WGS sequence"/>
</dbReference>
<dbReference type="Pfam" id="PF04233">
    <property type="entry name" value="Phage_Mu_F"/>
    <property type="match status" value="1"/>
</dbReference>
<dbReference type="OrthoDB" id="9765386at2"/>
<sequence length="316" mass="36735">MPEEESYWVKRERDNIKREQMKDEEVSRKLKGIIDHALSEVEKEINAFYSRYAEKNTISLAEAKKRVSEFDVQSFERTAARYVREKDFSPKANKELFTYNTKMRINRQELLMMYLNAHLVSMTNEQEKTFQGYLEQAGISEVLRQAGILGVNMAITTPTLKSIVGASFYGANWSSRIWGDMEALREELDVIINSAIVRGVHPNRYIRKIRERFDISSFEAKRLLITETARVQVEAQKLSYQAVSDDEEAEYEYVAVMDGKTTKKCKLLNKKKFKVKEMKPGINAPPMHPFCRSSTALDLGDWREEFFASVKDKYTL</sequence>
<dbReference type="InterPro" id="IPR006528">
    <property type="entry name" value="Phage_head_morphogenesis_dom"/>
</dbReference>